<feature type="compositionally biased region" description="Low complexity" evidence="2">
    <location>
        <begin position="481"/>
        <end position="496"/>
    </location>
</feature>
<organism evidence="4 5">
    <name type="scientific">Humibacillus xanthopallidus</name>
    <dbReference type="NCBI Taxonomy" id="412689"/>
    <lineage>
        <taxon>Bacteria</taxon>
        <taxon>Bacillati</taxon>
        <taxon>Actinomycetota</taxon>
        <taxon>Actinomycetes</taxon>
        <taxon>Micrococcales</taxon>
        <taxon>Intrasporangiaceae</taxon>
        <taxon>Humibacillus</taxon>
    </lineage>
</organism>
<comment type="caution">
    <text evidence="4">The sequence shown here is derived from an EMBL/GenBank/DDBJ whole genome shotgun (WGS) entry which is preliminary data.</text>
</comment>
<feature type="domain" description="Chitin-binding type-3" evidence="3">
    <location>
        <begin position="3963"/>
        <end position="4004"/>
    </location>
</feature>
<feature type="compositionally biased region" description="Gly residues" evidence="2">
    <location>
        <begin position="4024"/>
        <end position="4033"/>
    </location>
</feature>
<dbReference type="SMART" id="SM00495">
    <property type="entry name" value="ChtBD3"/>
    <property type="match status" value="3"/>
</dbReference>
<dbReference type="GO" id="GO:0005975">
    <property type="term" value="P:carbohydrate metabolic process"/>
    <property type="evidence" value="ECO:0007669"/>
    <property type="project" value="InterPro"/>
</dbReference>
<feature type="region of interest" description="Disordered" evidence="2">
    <location>
        <begin position="3988"/>
        <end position="4033"/>
    </location>
</feature>
<keyword evidence="1" id="KW-0378">Hydrolase</keyword>
<dbReference type="GO" id="GO:0030246">
    <property type="term" value="F:carbohydrate binding"/>
    <property type="evidence" value="ECO:0007669"/>
    <property type="project" value="InterPro"/>
</dbReference>
<dbReference type="SUPFAM" id="SSF51055">
    <property type="entry name" value="Carbohydrate binding domain"/>
    <property type="match status" value="1"/>
</dbReference>
<dbReference type="CDD" id="cd12215">
    <property type="entry name" value="ChiC_BD"/>
    <property type="match status" value="1"/>
</dbReference>
<feature type="region of interest" description="Disordered" evidence="2">
    <location>
        <begin position="1528"/>
        <end position="1548"/>
    </location>
</feature>
<gene>
    <name evidence="4" type="ORF">FBY41_4692</name>
</gene>
<dbReference type="SUPFAM" id="SSF55486">
    <property type="entry name" value="Metalloproteases ('zincins'), catalytic domain"/>
    <property type="match status" value="1"/>
</dbReference>
<evidence type="ECO:0000313" key="5">
    <source>
        <dbReference type="Proteomes" id="UP000316747"/>
    </source>
</evidence>
<dbReference type="InterPro" id="IPR003610">
    <property type="entry name" value="CBM5/12"/>
</dbReference>
<accession>A0A543H8I1</accession>
<feature type="region of interest" description="Disordered" evidence="2">
    <location>
        <begin position="2042"/>
        <end position="2101"/>
    </location>
</feature>
<feature type="compositionally biased region" description="Polar residues" evidence="2">
    <location>
        <begin position="4006"/>
        <end position="4018"/>
    </location>
</feature>
<evidence type="ECO:0000256" key="1">
    <source>
        <dbReference type="ARBA" id="ARBA00022801"/>
    </source>
</evidence>
<dbReference type="InterPro" id="IPR024079">
    <property type="entry name" value="MetalloPept_cat_dom_sf"/>
</dbReference>
<feature type="compositionally biased region" description="Low complexity" evidence="2">
    <location>
        <begin position="1528"/>
        <end position="1540"/>
    </location>
</feature>
<dbReference type="Gene3D" id="3.40.390.10">
    <property type="entry name" value="Collagenase (Catalytic Domain)"/>
    <property type="match status" value="1"/>
</dbReference>
<name>A0A543H8I1_9MICO</name>
<evidence type="ECO:0000259" key="3">
    <source>
        <dbReference type="SMART" id="SM00495"/>
    </source>
</evidence>
<feature type="compositionally biased region" description="Low complexity" evidence="2">
    <location>
        <begin position="214"/>
        <end position="259"/>
    </location>
</feature>
<dbReference type="GO" id="GO:0005576">
    <property type="term" value="C:extracellular region"/>
    <property type="evidence" value="ECO:0007669"/>
    <property type="project" value="InterPro"/>
</dbReference>
<dbReference type="Pfam" id="PF02839">
    <property type="entry name" value="CBM_5_12"/>
    <property type="match status" value="1"/>
</dbReference>
<feature type="region of interest" description="Disordered" evidence="2">
    <location>
        <begin position="125"/>
        <end position="259"/>
    </location>
</feature>
<evidence type="ECO:0000313" key="4">
    <source>
        <dbReference type="EMBL" id="TQM54654.1"/>
    </source>
</evidence>
<feature type="compositionally biased region" description="Low complexity" evidence="2">
    <location>
        <begin position="4102"/>
        <end position="4124"/>
    </location>
</feature>
<sequence length="4371" mass="421897">MGLIHRLTATPSPRLGAAIRPVRFVAAGTALILGVAGVPAAVATAAAAPATAAPAAATGPVAPPLTPAQQRAGQVASQVAGVADWFLKIDDAVATQQAGYAGAKLAQSGAVAMAKAVNKAVAAGASSRTVSVGSPSRLGGAVTTTGARTLTTTTLPGGAAGQPGTPLTTVTTTPKPPTAGSGSATPTPSPTSTGSTGSQMHCVRSADGNSVTCTSGTSPTGTPTPTATTTATPTPTATATPSTTTSSAAATTATPTSATTTAAPALLTASSAPETPVGPDAAITDADLNAVVATVEAEWQDAYPSADFSGFSAHVGDLPDLQLGSEGSGSVTIDVDAAGWGWGSGGMSLKTAVRHEMGHYLGLGHSSGLMGSTLSPGESWPVDASNLPKPDPAPAPTADPAPTSADSTSSGASSTGTTSTDTAAMATTAATTDSTATSDPTPTDPTPTADPTSSTGATSDPTATPDPTGTSGVTSDPTAGTDPTIDPIPAPDTSGTPLPPAPTASGTTSDTTSGTAASGTTTTTTTTAGTGTTTTTATTGSAATTTDGTTSTAGGAAATTTSTTSTTGATTPATTLAWKLVGGVLTLDGGSLPLVGTISFDRGSNTVTFSPAGGGVAVVGSTLNISLVRIIGGAGDDDLTFDVPATGVFFAFDGGGGANTVRGPPTDTTWTISGPDAGSFGVVSFTHVGHLVGAPDTKDTFTLGTRGSLSAGLDGGARGFDSLVVSGRRGVVGTTAVDHSTGTLTIDGTLLRYAGLEPISVATADVTVTGTAGNDTIHVAVSGTTLSVSSPTIETLNIAVSGLAKLTIDGLGGTDSITFDTDLLIPGLVLDVTAETITVGSVVINTTGGATSGEVHLRAVATDNGTGTAVIHAAPGATISLTGATIRSGDISIDASASSTISTATPITKVTINSSATVTITDSTLASSGDIQATSTSTVTADLESGALAGTIDNTTSAALAILTVTTTAITTLSGTTTFTAGGDVVVSAATPSDLTAVATALEVGGGAGVAFVTLVGTSQALVDAHSSGNTAKSLEVTSDATHTITTTGVASQGGATSNSDSIDWPVTPAQLLSDIATTLSPLQVAASVAVTRVTTTSDAAIAPATGAFSLTTPAAGSVLVHAANSTTATTLGDASAVFRSASGIGAAVAVAIANAAATARLGGNLSLTTGSVTVEAPDGVQTFDTKAASGVGGSVTAVALPGGSGSTFSLQGSVAVNVVTATSSATLSPSASLSAPGANVKLASSHTTSSTVTARPIGPFFTPQTNVEADNKTFVLPLPLQHGNGLFAKTFEKVAYSNGGGVSMGGLTMNSQYYLWCPHADTLGFCLPDADGKTRIQLISGSLLIPPVFGTTPDSSLILTVDPSVAEGSDHFFYLVDSPGDAVGIGVGVGVNIVNDSDSATIGNGATLTGAHDLTLEATTDSSMTTFAKSASAGAIAVTPVVAVGISNVFTHADLGTGSLLTLTGAYAATATQTAGVDSSTSGDTTSNGAIGASVAINTADHEVTAKTARSLTTVGSAAFTASGASTTSSYSWAGTAGAPDKDTSTSSSVNGLADSYLTMGNNLAGTSGAKKGKDSTTPTAGTAENSGASLSVAAAIAFNLVRTVSDVSLPGSVTITVDGGPLTLSSSANTDASATGDGETGTNGAVAAIGAGVGLNLATVDNLADIAAGATVHAVGVTMGATMTPTGDTSPTSCDDPEADCTHTIEAGAVSASSGGGKLGVAGSVAINIVTITTSAQVKSATGLTTTVDARGGALALGAHSGSAATASATPYRDAFDPADILTDSAGKLTTIRLPYELADGNVKTGDKLVYFTGGGDPIGIVPSSSVLLCQTVTGLNPDCALKNNYTYFAIVERPGYIQLADSFANAILGIELEFDTTKTTGTAHYFVVVDSGGDNEPPKMGIGASFGMTIDNVTTTAAVMDNVVLTDLDSLEIVAETEAETGAEAVSGSGGGIAISPSVGLTLSTVTTSARLGTGATLVVPGEVTLEATQHTATETIGRGDVDAETAGIALALALAIVEDEVTANVARNVTASAVSLSASGSSANDSVTDAAAPGAPKDPNAGVNKTADKWLGQGNAVSTATTGKSSKSSSTPAAATSDGSVSVAGAVTINIVTTVSKAWLSDGLTVTATDGPVTLASSANTDVAGEAKGTTATKTGVGIGAGVVVNLVTMTNLATTGASTVDAHGLDVLATMTQVDNAEDPTAEPDVTHTIKADATAGASNTTDLGVAGALALNIVTASTQALVPAGATLVMHDGDITLTAAYAEVDVAGASANPTFKACAQVLGLPCLISKKITGENTDGAGVGIGAAAAIQVLASTVTKAEIADGVSLTGGHDVTISATSERWISTIAEAGAKGGTAVSPAVALIVNSGESTTARLGTGPAIDINGALTIEAVHTSDLTETQANGDVKATNVGVGMAIALPIVIGWTTLAELSRSATVDSASITAESRIAALAQANASSVGQAKTSTTKTADATATDTVKNDPNAGGKGADAPPKANDAAKAGSSASSAQSGQGSSSVGIAAAFGVVWVQSTNIARVVNGVTIDAAGPITVGAYQLTDITSRGTGTSLNTDANSTGFGIGVGFAHLDIASSALVGTGTTLSGDAITVEATTPLDETTGLPLGNAVTVWGIAAAGGKGDPQIAGSAGIIVVKYVTTASVGAGSTLTSTGDLTVRATNPMGMQNLALAAGLASNGQGVGAAIAITVLTAVTTTALIDSSAATPTTTNASGATTVEATAHLSPLPFDIIHDLLSEFADTIKSLPVLGMDSLQTPPFSSVALGGGAGSGDLGVGGSFVVIVGNRSTSARIGTAALVNQTDHGDTGQSVTVLARDDVSTIAIAGGIGLSTKGTGVGVAVIVAVTNQDVRAGIANGAKVWAGGDVRVRAIATDPVLAAAASLGVAKQNAAAGSFIVIVQNQGSGAPGTYASLGGGASAADRVTVTAGGDLEVSARSAIDDAGKATTIRLYAGGLAIGAGNAGIGLAASVLVRASRVSATTGQGATLAARAATASTTPGLTVSATQLGDIMLIAIAGGAGKSVGIAGSTTVNVLTDTTTASIGADSQVNQANAGAPGRQDVVVIASDRTTIVAAAGMVAIGGTAGIGAGADVEVITKTTTSSVGDRTRITANGDVVVSAVSSEKITSISVGGAVGGDVAIALNAGVSVMTVTTTATLGASTVVVAGGNVLVTADEVLELLIVAGNVTASGSASVGAGAAVPVLTKTTTATVGDGAKVTAYGLVGRVAHGTVNSGGYTMTQQDPRFDPRGFTDGNPVPQGLDPSDPNHFAIVMPTPHGFSTGQQVIYDNGGGADITGLHDGNTYYVNVLTPTRFTLSLTARGPPLALSLPNALMGESQRLVPTNSAQPTKDASPRFIPAKDVSGNTITLPYSFITPIATGDAVIYSSGGGTPIGGLTDGQTYYAIVLATTGPFGAQQIRLATTRDRAISGLAITLTASAATGTSHSLVPSGVLPAPDPRTTNPQTATLTTQTGFSGVAVTATNSDSINAIGISAGVSGSVAVNVSGTVSVITVTTTASIGASARVNCASESDCSTNVAGADPAQSVIVLAGNSFHQLGIAAAAAGAGSVAAGAGVAVGVIEITTTSSIGNTTVVNAKGDIVVEADASESFVSVAASAAIGGDAGLAGAVGVTVLDLTTSATTGTGVTLRADNNVLVIANDTTDLVLVAASLGAGVWAGLGAGVSVAVVTKTTEAHLGGNNVVVVLAKGAAASGISDGTSTAAGSFGTKSAFHGLAVQADSSEELFGLTAGIAGGFVGIAGGIGVNIFTVVVKAFIAGGTTVNKGTSGIIAGVASGQSVVVAATDYLETLTIAGGVGIGAGGIGGGVDVGVANITVQAYLGVGSDVWADGTVEIDALATKHVQTYAVSLGGGVVGVAGSVTVWTVGTAATNTYQSAVSGPDRGVWSSGTTYEAGDIVSVGGVKYFARSRNVGKNPTSNPTVWVPRAWSSTVTYEAGDVVTYSGKTYAAKTRTVGDTPSSSPGDWALGDQSPTGTSTGSADSLASGGDTNGGSGNGWGSVLGGSGSIEGWVSGTDYVQGQLVSSGGHYYVALTDITNSLVAPETDAASATPSWALSDDNYQVRQLSSTSDASSSVTGASPGGSVASSPFTQPAPPSGTSATIYGSVHAGGDVQVRATDRIDVTSLAGVAAVGLGALGAGVSIVTLGLSTDAGIASTGSVSSGATVGVHAVLDERVDGLAAAGALGGLAISGQVVVITDSSSQSAHIDTGATVPKAVTKIAVDTVATRTISARTFGVSIAAGAVGAAIAVAVISGDTTALVGDVAIGADGAVGGLIVSSTDTIIPTNQAVSVQGGVGAAISGAVAVITYSGSTRAASGAHGTVTIGGLGVSVTATG</sequence>
<dbReference type="NCBIfam" id="NF012206">
    <property type="entry name" value="LktA_tand_53"/>
    <property type="match status" value="6"/>
</dbReference>
<dbReference type="Gene3D" id="2.10.10.90">
    <property type="match status" value="1"/>
</dbReference>
<feature type="compositionally biased region" description="Low complexity" evidence="2">
    <location>
        <begin position="138"/>
        <end position="198"/>
    </location>
</feature>
<dbReference type="GO" id="GO:0008237">
    <property type="term" value="F:metallopeptidase activity"/>
    <property type="evidence" value="ECO:0007669"/>
    <property type="project" value="InterPro"/>
</dbReference>
<protein>
    <submittedName>
        <fullName evidence="4">Carbohydrate binding protein</fullName>
    </submittedName>
</protein>
<dbReference type="Gene3D" id="2.10.10.20">
    <property type="entry name" value="Carbohydrate-binding module superfamily 5/12"/>
    <property type="match status" value="1"/>
</dbReference>
<proteinExistence type="predicted"/>
<dbReference type="EMBL" id="VFPM01000006">
    <property type="protein sequence ID" value="TQM54654.1"/>
    <property type="molecule type" value="Genomic_DNA"/>
</dbReference>
<feature type="compositionally biased region" description="Low complexity" evidence="2">
    <location>
        <begin position="400"/>
        <end position="472"/>
    </location>
</feature>
<feature type="non-terminal residue" evidence="4">
    <location>
        <position position="4371"/>
    </location>
</feature>
<evidence type="ECO:0000256" key="2">
    <source>
        <dbReference type="SAM" id="MobiDB-lite"/>
    </source>
</evidence>
<feature type="compositionally biased region" description="Low complexity" evidence="2">
    <location>
        <begin position="2469"/>
        <end position="2520"/>
    </location>
</feature>
<keyword evidence="5" id="KW-1185">Reference proteome</keyword>
<dbReference type="GO" id="GO:0004553">
    <property type="term" value="F:hydrolase activity, hydrolyzing O-glycosyl compounds"/>
    <property type="evidence" value="ECO:0007669"/>
    <property type="project" value="InterPro"/>
</dbReference>
<feature type="region of interest" description="Disordered" evidence="2">
    <location>
        <begin position="2467"/>
        <end position="2520"/>
    </location>
</feature>
<feature type="domain" description="Chitin-binding type-3" evidence="3">
    <location>
        <begin position="4043"/>
        <end position="4092"/>
    </location>
</feature>
<feature type="compositionally biased region" description="Low complexity" evidence="2">
    <location>
        <begin position="503"/>
        <end position="570"/>
    </location>
</feature>
<feature type="compositionally biased region" description="Low complexity" evidence="2">
    <location>
        <begin position="2080"/>
        <end position="2101"/>
    </location>
</feature>
<dbReference type="InterPro" id="IPR047881">
    <property type="entry name" value="LktA_repeat"/>
</dbReference>
<feature type="region of interest" description="Disordered" evidence="2">
    <location>
        <begin position="372"/>
        <end position="570"/>
    </location>
</feature>
<reference evidence="4 5" key="1">
    <citation type="submission" date="2019-06" db="EMBL/GenBank/DDBJ databases">
        <title>Genome sequencing of plant associated microbes to promote plant fitness in Sorghum bicolor and Oryza sativa.</title>
        <authorList>
            <person name="Coleman-Derr D."/>
        </authorList>
    </citation>
    <scope>NUCLEOTIDE SEQUENCE [LARGE SCALE GENOMIC DNA]</scope>
    <source>
        <strain evidence="4 5">KV-663</strain>
    </source>
</reference>
<feature type="domain" description="Chitin-binding type-3" evidence="3">
    <location>
        <begin position="3919"/>
        <end position="3962"/>
    </location>
</feature>
<feature type="compositionally biased region" description="Pro residues" evidence="2">
    <location>
        <begin position="389"/>
        <end position="399"/>
    </location>
</feature>
<dbReference type="Proteomes" id="UP000316747">
    <property type="component" value="Unassembled WGS sequence"/>
</dbReference>
<feature type="region of interest" description="Disordered" evidence="2">
    <location>
        <begin position="4101"/>
        <end position="4134"/>
    </location>
</feature>
<dbReference type="InterPro" id="IPR036573">
    <property type="entry name" value="CBM_sf_5/12"/>
</dbReference>